<evidence type="ECO:0000256" key="1">
    <source>
        <dbReference type="ARBA" id="ARBA00006096"/>
    </source>
</evidence>
<keyword evidence="6" id="KW-1185">Reference proteome</keyword>
<name>A0ABX5FA82_9CHRO</name>
<keyword evidence="5" id="KW-0645">Protease</keyword>
<feature type="signal peptide" evidence="4">
    <location>
        <begin position="1"/>
        <end position="31"/>
    </location>
</feature>
<dbReference type="EMBL" id="PVWP01000002">
    <property type="protein sequence ID" value="PSB38735.1"/>
    <property type="molecule type" value="Genomic_DNA"/>
</dbReference>
<accession>A0ABX5FA82</accession>
<keyword evidence="5" id="KW-0121">Carboxypeptidase</keyword>
<dbReference type="Pfam" id="PF02113">
    <property type="entry name" value="Peptidase_S13"/>
    <property type="match status" value="1"/>
</dbReference>
<feature type="region of interest" description="Disordered" evidence="3">
    <location>
        <begin position="33"/>
        <end position="59"/>
    </location>
</feature>
<dbReference type="PANTHER" id="PTHR30023:SF0">
    <property type="entry name" value="PENICILLIN-SENSITIVE CARBOXYPEPTIDASE A"/>
    <property type="match status" value="1"/>
</dbReference>
<evidence type="ECO:0000256" key="3">
    <source>
        <dbReference type="SAM" id="MobiDB-lite"/>
    </source>
</evidence>
<reference evidence="5 6" key="1">
    <citation type="submission" date="2018-02" db="EMBL/GenBank/DDBJ databases">
        <authorList>
            <person name="Moore K."/>
            <person name="Momper L."/>
        </authorList>
    </citation>
    <scope>NUCLEOTIDE SEQUENCE [LARGE SCALE GENOMIC DNA]</scope>
    <source>
        <strain evidence="5 6">CCALA 015</strain>
    </source>
</reference>
<evidence type="ECO:0000256" key="2">
    <source>
        <dbReference type="ARBA" id="ARBA00022801"/>
    </source>
</evidence>
<evidence type="ECO:0000313" key="5">
    <source>
        <dbReference type="EMBL" id="PSB38735.1"/>
    </source>
</evidence>
<comment type="similarity">
    <text evidence="1">Belongs to the peptidase S13 family.</text>
</comment>
<dbReference type="PANTHER" id="PTHR30023">
    <property type="entry name" value="D-ALANYL-D-ALANINE CARBOXYPEPTIDASE"/>
    <property type="match status" value="1"/>
</dbReference>
<evidence type="ECO:0000313" key="6">
    <source>
        <dbReference type="Proteomes" id="UP000238218"/>
    </source>
</evidence>
<dbReference type="InterPro" id="IPR012338">
    <property type="entry name" value="Beta-lactam/transpept-like"/>
</dbReference>
<dbReference type="Proteomes" id="UP000238218">
    <property type="component" value="Unassembled WGS sequence"/>
</dbReference>
<dbReference type="InterPro" id="IPR000667">
    <property type="entry name" value="Peptidase_S13"/>
</dbReference>
<dbReference type="Gene3D" id="3.40.710.10">
    <property type="entry name" value="DD-peptidase/beta-lactamase superfamily"/>
    <property type="match status" value="2"/>
</dbReference>
<protein>
    <submittedName>
        <fullName evidence="5">D-alanyl-D-alanine carboxypeptidase</fullName>
    </submittedName>
</protein>
<feature type="compositionally biased region" description="Low complexity" evidence="3">
    <location>
        <begin position="33"/>
        <end position="55"/>
    </location>
</feature>
<organism evidence="5 6">
    <name type="scientific">Aphanothece cf. minutissima CCALA 015</name>
    <dbReference type="NCBI Taxonomy" id="2107695"/>
    <lineage>
        <taxon>Bacteria</taxon>
        <taxon>Bacillati</taxon>
        <taxon>Cyanobacteriota</taxon>
        <taxon>Cyanophyceae</taxon>
        <taxon>Oscillatoriophycideae</taxon>
        <taxon>Chroococcales</taxon>
        <taxon>Aphanothecaceae</taxon>
        <taxon>Aphanothece</taxon>
    </lineage>
</organism>
<gene>
    <name evidence="5" type="ORF">C7B81_04060</name>
</gene>
<dbReference type="SUPFAM" id="SSF56601">
    <property type="entry name" value="beta-lactamase/transpeptidase-like"/>
    <property type="match status" value="1"/>
</dbReference>
<evidence type="ECO:0000256" key="4">
    <source>
        <dbReference type="SAM" id="SignalP"/>
    </source>
</evidence>
<sequence>MTASARPGHRRHRHPLGLATLLLVAAGTGSAGPAALAQNAPALPSARSERPLPMATLPPAPPPVGMPRLASEVSCPSLQRQVTQVLGGERSRWSVSVADGSGRLLADVNGRQPRVPASNQKLVSSAFALDRLGPDYRLSTQLWRLQDGTLRLTGQGDPDLALPQLQRFAQLAMAAGAATVPGGGPVRLELAEEASQNWWPSGWHVADRAYAYGAPITRLAITSNAIDDAVSNPPSRLQTLLRRAMNQGGGSPLQLTLVSARQPIPADAVLIHQEPSTSMHGLLSLANTESHNFTAEVLLRQAAGTWDVAEASRLNMLWLGEQGLPMEGVRVADGSGLDRANRVTSRFLVALLLRMDHHPYSRDYISSMAIAGRRGTLRNLYKGTSLDGRLFAKTGTLTGVRSISGVLQTPDGPRYVSAVSAGAGAPNTTIGRVLREVQAVGACPSAI</sequence>
<reference evidence="5 6" key="2">
    <citation type="submission" date="2018-03" db="EMBL/GenBank/DDBJ databases">
        <title>The ancient ancestry and fast evolution of plastids.</title>
        <authorList>
            <person name="Moore K.R."/>
            <person name="Magnabosco C."/>
            <person name="Momper L."/>
            <person name="Gold D.A."/>
            <person name="Bosak T."/>
            <person name="Fournier G.P."/>
        </authorList>
    </citation>
    <scope>NUCLEOTIDE SEQUENCE [LARGE SCALE GENOMIC DNA]</scope>
    <source>
        <strain evidence="5 6">CCALA 015</strain>
    </source>
</reference>
<dbReference type="GO" id="GO:0004180">
    <property type="term" value="F:carboxypeptidase activity"/>
    <property type="evidence" value="ECO:0007669"/>
    <property type="project" value="UniProtKB-KW"/>
</dbReference>
<keyword evidence="4" id="KW-0732">Signal</keyword>
<feature type="chain" id="PRO_5046444112" evidence="4">
    <location>
        <begin position="32"/>
        <end position="447"/>
    </location>
</feature>
<dbReference type="RefSeq" id="WP_106220009.1">
    <property type="nucleotide sequence ID" value="NZ_PVWP01000002.1"/>
</dbReference>
<dbReference type="PRINTS" id="PR00922">
    <property type="entry name" value="DADACBPTASE3"/>
</dbReference>
<proteinExistence type="inferred from homology"/>
<comment type="caution">
    <text evidence="5">The sequence shown here is derived from an EMBL/GenBank/DDBJ whole genome shotgun (WGS) entry which is preliminary data.</text>
</comment>
<keyword evidence="2" id="KW-0378">Hydrolase</keyword>